<evidence type="ECO:0000256" key="1">
    <source>
        <dbReference type="ARBA" id="ARBA00008853"/>
    </source>
</evidence>
<comment type="similarity">
    <text evidence="1">Belongs to the SMP-30/CGR1 family.</text>
</comment>
<name>A0A1V2IAB3_9ACTN</name>
<dbReference type="GO" id="GO:0016787">
    <property type="term" value="F:hydrolase activity"/>
    <property type="evidence" value="ECO:0007669"/>
    <property type="project" value="UniProtKB-KW"/>
</dbReference>
<accession>A0A1V2IAB3</accession>
<dbReference type="Pfam" id="PF08450">
    <property type="entry name" value="SGL"/>
    <property type="match status" value="1"/>
</dbReference>
<dbReference type="SUPFAM" id="SSF63829">
    <property type="entry name" value="Calcium-dependent phosphotriesterase"/>
    <property type="match status" value="1"/>
</dbReference>
<reference evidence="5" key="1">
    <citation type="submission" date="2016-10" db="EMBL/GenBank/DDBJ databases">
        <title>Frankia sp. NRRL B-16386 Genome sequencing.</title>
        <authorList>
            <person name="Ghodhbane-Gtari F."/>
            <person name="Swanson E."/>
            <person name="Gueddou A."/>
            <person name="Hezbri K."/>
            <person name="Ktari K."/>
            <person name="Nouioui I."/>
            <person name="Morris K."/>
            <person name="Simpson S."/>
            <person name="Abebe-Akele F."/>
            <person name="Thomas K."/>
            <person name="Gtari M."/>
            <person name="Tisa L.S."/>
        </authorList>
    </citation>
    <scope>NUCLEOTIDE SEQUENCE [LARGE SCALE GENOMIC DNA]</scope>
    <source>
        <strain evidence="5">NRRL B-16386</strain>
    </source>
</reference>
<dbReference type="AlphaFoldDB" id="A0A1V2IAB3"/>
<dbReference type="InterPro" id="IPR011042">
    <property type="entry name" value="6-blade_b-propeller_TolB-like"/>
</dbReference>
<dbReference type="PANTHER" id="PTHR47572">
    <property type="entry name" value="LIPOPROTEIN-RELATED"/>
    <property type="match status" value="1"/>
</dbReference>
<dbReference type="InterPro" id="IPR051262">
    <property type="entry name" value="SMP-30/CGR1_Lactonase"/>
</dbReference>
<proteinExistence type="inferred from homology"/>
<dbReference type="EMBL" id="MOMC01000031">
    <property type="protein sequence ID" value="ONH29737.1"/>
    <property type="molecule type" value="Genomic_DNA"/>
</dbReference>
<evidence type="ECO:0000313" key="5">
    <source>
        <dbReference type="Proteomes" id="UP000188929"/>
    </source>
</evidence>
<organism evidence="4 5">
    <name type="scientific">Pseudofrankia asymbiotica</name>
    <dbReference type="NCBI Taxonomy" id="1834516"/>
    <lineage>
        <taxon>Bacteria</taxon>
        <taxon>Bacillati</taxon>
        <taxon>Actinomycetota</taxon>
        <taxon>Actinomycetes</taxon>
        <taxon>Frankiales</taxon>
        <taxon>Frankiaceae</taxon>
        <taxon>Pseudofrankia</taxon>
    </lineage>
</organism>
<dbReference type="OrthoDB" id="2633250at2"/>
<dbReference type="Proteomes" id="UP000188929">
    <property type="component" value="Unassembled WGS sequence"/>
</dbReference>
<dbReference type="STRING" id="1834516.BL253_15875"/>
<evidence type="ECO:0000256" key="2">
    <source>
        <dbReference type="ARBA" id="ARBA00022801"/>
    </source>
</evidence>
<comment type="caution">
    <text evidence="4">The sequence shown here is derived from an EMBL/GenBank/DDBJ whole genome shotgun (WGS) entry which is preliminary data.</text>
</comment>
<keyword evidence="5" id="KW-1185">Reference proteome</keyword>
<protein>
    <submittedName>
        <fullName evidence="4">Gluconolactonase</fullName>
    </submittedName>
</protein>
<dbReference type="InterPro" id="IPR013658">
    <property type="entry name" value="SGL"/>
</dbReference>
<gene>
    <name evidence="4" type="ORF">BL253_15875</name>
</gene>
<dbReference type="Gene3D" id="2.120.10.30">
    <property type="entry name" value="TolB, C-terminal domain"/>
    <property type="match status" value="1"/>
</dbReference>
<feature type="domain" description="SMP-30/Gluconolactonase/LRE-like region" evidence="3">
    <location>
        <begin position="21"/>
        <end position="278"/>
    </location>
</feature>
<evidence type="ECO:0000259" key="3">
    <source>
        <dbReference type="Pfam" id="PF08450"/>
    </source>
</evidence>
<keyword evidence="2" id="KW-0378">Hydrolase</keyword>
<sequence length="303" mass="32158">MEIRVTPTPVSVLLEGRSFLEGPRWRAGRLWVSDLYLGEVLAVDPVSGSAEVVAEVPGQPSGLGWLPDGRMLVVSMLDRHLLRQEPTGDLAVHADLAAFCGGHLNDLVVDEHGRAYAGNFGFDLMAGETPRPTVLMRVDPDGATSVAAKDLMFPNGSVILPAAGGPRTLVVAETFENRLTAFDIAEDGALVNQRVWADLGSGALRAPGLPADDRPAAADGICADAEGAIWVADAFHDRVLRVHEGGEVSEEVRTGVETAYACALGGADGHTLFICTARSFLDDERRATRESRVLTCRVDVPAA</sequence>
<dbReference type="PANTHER" id="PTHR47572:SF4">
    <property type="entry name" value="LACTONASE DRP35"/>
    <property type="match status" value="1"/>
</dbReference>
<evidence type="ECO:0000313" key="4">
    <source>
        <dbReference type="EMBL" id="ONH29737.1"/>
    </source>
</evidence>